<dbReference type="SUPFAM" id="SSF103515">
    <property type="entry name" value="Autotransporter"/>
    <property type="match status" value="1"/>
</dbReference>
<dbReference type="Gene3D" id="2.40.128.130">
    <property type="entry name" value="Autotransporter beta-domain"/>
    <property type="match status" value="1"/>
</dbReference>
<gene>
    <name evidence="3" type="ORF">D3870_04030</name>
</gene>
<dbReference type="Pfam" id="PF03797">
    <property type="entry name" value="Autotransporter"/>
    <property type="match status" value="1"/>
</dbReference>
<keyword evidence="4" id="KW-1185">Reference proteome</keyword>
<dbReference type="EMBL" id="QYUN01000002">
    <property type="protein sequence ID" value="RJG07824.1"/>
    <property type="molecule type" value="Genomic_DNA"/>
</dbReference>
<evidence type="ECO:0000313" key="4">
    <source>
        <dbReference type="Proteomes" id="UP000285190"/>
    </source>
</evidence>
<feature type="domain" description="Autotransporter" evidence="2">
    <location>
        <begin position="897"/>
        <end position="1175"/>
    </location>
</feature>
<sequence length="1175" mass="117759">MLRTLHCTQEEESNMNKSYRIVWSKARSGYIVTHEKAASRGKPSSTCKSAIAAVAVLALHAVPALAANVCGPGANTINTVQTADDDCTLSGGSLTVTNAGSIMVPTANTPAVKVSGAIGDIINNGTISSGANLVGISLQNGTTLSGSIINRGTLSSVSNGTFLGNGAISAVGTTIAGSLDNDGGTITNTVYLKNSSVGSVRNINGGQILPTGTRAIGISLVDSTVTGGVLNDATSSITSSQGWGMQIYNTPLGPDGFVNRGSITGFDSGVIIGATTMSSNIDNYGTIAVSGTTGPGMSLSNNTLNGRLTNATGAGITGAGYGIAMTGNKLLGGLVNQGTISGAHALSMSTKSQLAGGLDNSGTIKSGTASHMIGIVMDDSSIAGGIKNSGTIEGVQFGLSLKNNAELGADASGVALDNSGTITSGASSYAAAAGINLDTGAKVIGDIVNSGTISGWFAISINSSQVTGKIINSGTINGSRFGIAVSGSSVSGIYVSGSSARILGGVLASNTGFFVSSGAVFANENAYNVKGFTVENGGRFILGAGGTTSGMINGITVGSDGFKNDGTVVVNAGVTADAIHGNVVQNGSFLIGADGGAAAKLRVDGTFSNTSTVELHNATLDIGGALTNSDKIALGKDSSLKTGALFTNSGTLAMGNGSSVVATGGVSNSGKVTLGAGTSATLQGSYTQTASGVLQVGVNDDTTYAKLAVNGTADLGSNAKIDVDVTQKGHVFNVKRLENVITATTLDSDGTFKVTDNSELFNFGAVKEGNAVHLTLKSAADTGGGEPGGGSSGGPGGGGGTPPAGPTVLGSVKDTGNHPGVGAATVLDQLIAANPSGAIPSMFVGLTNRQEVSQAVTQTLPLLNGGSMAAATGSIAGINRVVQARIEANRGLSSGDEFLGDKYVWFKPFGSWARQDDQDGIAGFKASTKGFVLGLDGTTNGRVRLGAGLAYASSNVNGNSSVAPQRMDVDVFQLLGYGSVSLDERTELNFQADVGQNNNKGSRTIAFTSSTASADYKSLTAHAGLGLGRVLPLNEVTNFTPSARLDYTWIRDQSYAENGAGVLNLNVNGRSARALTLGIDGKLTHNLDTKTTLTANLGAGYDLLNEKAAIVAAYAGAPSAAFATYGMDKTPWSVRGGLGVARKTDSGVELTLRYDAEGRTGFLNQTASVKARWAF</sequence>
<organism evidence="3 4">
    <name type="scientific">Noviherbaspirillum cavernae</name>
    <dbReference type="NCBI Taxonomy" id="2320862"/>
    <lineage>
        <taxon>Bacteria</taxon>
        <taxon>Pseudomonadati</taxon>
        <taxon>Pseudomonadota</taxon>
        <taxon>Betaproteobacteria</taxon>
        <taxon>Burkholderiales</taxon>
        <taxon>Oxalobacteraceae</taxon>
        <taxon>Noviherbaspirillum</taxon>
    </lineage>
</organism>
<dbReference type="Pfam" id="PF13018">
    <property type="entry name" value="ESPR"/>
    <property type="match status" value="1"/>
</dbReference>
<dbReference type="NCBIfam" id="TIGR01414">
    <property type="entry name" value="autotrans_barl"/>
    <property type="match status" value="1"/>
</dbReference>
<evidence type="ECO:0000313" key="3">
    <source>
        <dbReference type="EMBL" id="RJG07824.1"/>
    </source>
</evidence>
<name>A0A418X5R3_9BURK</name>
<dbReference type="AlphaFoldDB" id="A0A418X5R3"/>
<dbReference type="InterPro" id="IPR005546">
    <property type="entry name" value="Autotransporte_beta"/>
</dbReference>
<feature type="region of interest" description="Disordered" evidence="1">
    <location>
        <begin position="778"/>
        <end position="816"/>
    </location>
</feature>
<dbReference type="PROSITE" id="PS51208">
    <property type="entry name" value="AUTOTRANSPORTER"/>
    <property type="match status" value="1"/>
</dbReference>
<evidence type="ECO:0000256" key="1">
    <source>
        <dbReference type="SAM" id="MobiDB-lite"/>
    </source>
</evidence>
<dbReference type="InterPro" id="IPR036709">
    <property type="entry name" value="Autotransporte_beta_dom_sf"/>
</dbReference>
<protein>
    <submittedName>
        <fullName evidence="3">Autotransporter domain-containing protein</fullName>
    </submittedName>
</protein>
<dbReference type="InterPro" id="IPR006315">
    <property type="entry name" value="OM_autotransptr_brl_dom"/>
</dbReference>
<dbReference type="InterPro" id="IPR024973">
    <property type="entry name" value="ESPR"/>
</dbReference>
<comment type="caution">
    <text evidence="3">The sequence shown here is derived from an EMBL/GenBank/DDBJ whole genome shotgun (WGS) entry which is preliminary data.</text>
</comment>
<feature type="compositionally biased region" description="Gly residues" evidence="1">
    <location>
        <begin position="782"/>
        <end position="802"/>
    </location>
</feature>
<reference evidence="3 4" key="1">
    <citation type="submission" date="2018-09" db="EMBL/GenBank/DDBJ databases">
        <authorList>
            <person name="Zhu H."/>
        </authorList>
    </citation>
    <scope>NUCLEOTIDE SEQUENCE [LARGE SCALE GENOMIC DNA]</scope>
    <source>
        <strain evidence="3 4">K2R10-39</strain>
    </source>
</reference>
<dbReference type="GO" id="GO:0019867">
    <property type="term" value="C:outer membrane"/>
    <property type="evidence" value="ECO:0007669"/>
    <property type="project" value="InterPro"/>
</dbReference>
<dbReference type="Proteomes" id="UP000285190">
    <property type="component" value="Unassembled WGS sequence"/>
</dbReference>
<proteinExistence type="predicted"/>
<accession>A0A418X5R3</accession>
<evidence type="ECO:0000259" key="2">
    <source>
        <dbReference type="PROSITE" id="PS51208"/>
    </source>
</evidence>
<dbReference type="SMART" id="SM00869">
    <property type="entry name" value="Autotransporter"/>
    <property type="match status" value="1"/>
</dbReference>